<feature type="domain" description="GTP cyclohydrolase I" evidence="7">
    <location>
        <begin position="54"/>
        <end position="225"/>
    </location>
</feature>
<comment type="caution">
    <text evidence="8">The sequence shown here is derived from an EMBL/GenBank/DDBJ whole genome shotgun (WGS) entry which is preliminary data.</text>
</comment>
<dbReference type="RefSeq" id="WP_239118293.1">
    <property type="nucleotide sequence ID" value="NZ_BAAABP010000015.1"/>
</dbReference>
<dbReference type="Gene3D" id="3.30.1130.10">
    <property type="match status" value="1"/>
</dbReference>
<dbReference type="Pfam" id="PF01227">
    <property type="entry name" value="GTP_cyclohydroI"/>
    <property type="match status" value="1"/>
</dbReference>
<dbReference type="EMBL" id="BOMM01000052">
    <property type="protein sequence ID" value="GIE14235.1"/>
    <property type="molecule type" value="Genomic_DNA"/>
</dbReference>
<evidence type="ECO:0000259" key="7">
    <source>
        <dbReference type="Pfam" id="PF01227"/>
    </source>
</evidence>
<feature type="binding site" evidence="5">
    <location>
        <position position="119"/>
    </location>
    <ligand>
        <name>Zn(2+)</name>
        <dbReference type="ChEBI" id="CHEBI:29105"/>
    </ligand>
</feature>
<organism evidence="8 9">
    <name type="scientific">Paractinoplanes ferrugineus</name>
    <dbReference type="NCBI Taxonomy" id="113564"/>
    <lineage>
        <taxon>Bacteria</taxon>
        <taxon>Bacillati</taxon>
        <taxon>Actinomycetota</taxon>
        <taxon>Actinomycetes</taxon>
        <taxon>Micromonosporales</taxon>
        <taxon>Micromonosporaceae</taxon>
        <taxon>Paractinoplanes</taxon>
    </lineage>
</organism>
<comment type="similarity">
    <text evidence="5">Belongs to the GTP cyclohydrolase I family.</text>
</comment>
<evidence type="ECO:0000256" key="6">
    <source>
        <dbReference type="SAM" id="MobiDB-lite"/>
    </source>
</evidence>
<comment type="subunit">
    <text evidence="5">Homopolymer.</text>
</comment>
<keyword evidence="5" id="KW-0342">GTP-binding</keyword>
<gene>
    <name evidence="5" type="primary">folE</name>
    <name evidence="8" type="ORF">Afe05nite_60750</name>
</gene>
<evidence type="ECO:0000256" key="5">
    <source>
        <dbReference type="HAMAP-Rule" id="MF_00223"/>
    </source>
</evidence>
<dbReference type="PANTHER" id="PTHR11109">
    <property type="entry name" value="GTP CYCLOHYDROLASE I"/>
    <property type="match status" value="1"/>
</dbReference>
<feature type="region of interest" description="Disordered" evidence="6">
    <location>
        <begin position="1"/>
        <end position="28"/>
    </location>
</feature>
<dbReference type="AlphaFoldDB" id="A0A919MJ12"/>
<dbReference type="NCBIfam" id="NF006825">
    <property type="entry name" value="PRK09347.1-2"/>
    <property type="match status" value="1"/>
</dbReference>
<dbReference type="SUPFAM" id="SSF55620">
    <property type="entry name" value="Tetrahydrobiopterin biosynthesis enzymes-like"/>
    <property type="match status" value="1"/>
</dbReference>
<accession>A0A919MJ12</accession>
<evidence type="ECO:0000256" key="1">
    <source>
        <dbReference type="ARBA" id="ARBA00001052"/>
    </source>
</evidence>
<keyword evidence="4 5" id="KW-0378">Hydrolase</keyword>
<dbReference type="InterPro" id="IPR001474">
    <property type="entry name" value="GTP_CycHdrlase_I"/>
</dbReference>
<comment type="catalytic activity">
    <reaction evidence="1 5">
        <text>GTP + H2O = 7,8-dihydroneopterin 3'-triphosphate + formate + H(+)</text>
        <dbReference type="Rhea" id="RHEA:17473"/>
        <dbReference type="ChEBI" id="CHEBI:15377"/>
        <dbReference type="ChEBI" id="CHEBI:15378"/>
        <dbReference type="ChEBI" id="CHEBI:15740"/>
        <dbReference type="ChEBI" id="CHEBI:37565"/>
        <dbReference type="ChEBI" id="CHEBI:58462"/>
        <dbReference type="EC" id="3.5.4.16"/>
    </reaction>
</comment>
<name>A0A919MJ12_9ACTN</name>
<dbReference type="NCBIfam" id="NF006826">
    <property type="entry name" value="PRK09347.1-3"/>
    <property type="match status" value="1"/>
</dbReference>
<comment type="pathway">
    <text evidence="2 5">Cofactor biosynthesis; 7,8-dihydroneopterin triphosphate biosynthesis; 7,8-dihydroneopterin triphosphate from GTP: step 1/1.</text>
</comment>
<dbReference type="FunFam" id="3.30.1130.10:FF:000001">
    <property type="entry name" value="GTP cyclohydrolase 1"/>
    <property type="match status" value="1"/>
</dbReference>
<keyword evidence="9" id="KW-1185">Reference proteome</keyword>
<dbReference type="GO" id="GO:0003934">
    <property type="term" value="F:GTP cyclohydrolase I activity"/>
    <property type="evidence" value="ECO:0007669"/>
    <property type="project" value="UniProtKB-UniRule"/>
</dbReference>
<dbReference type="GO" id="GO:0006730">
    <property type="term" value="P:one-carbon metabolic process"/>
    <property type="evidence" value="ECO:0007669"/>
    <property type="project" value="UniProtKB-UniRule"/>
</dbReference>
<keyword evidence="5" id="KW-0547">Nucleotide-binding</keyword>
<dbReference type="EC" id="3.5.4.16" evidence="5"/>
<dbReference type="GO" id="GO:0005737">
    <property type="term" value="C:cytoplasm"/>
    <property type="evidence" value="ECO:0007669"/>
    <property type="project" value="TreeGrafter"/>
</dbReference>
<keyword evidence="5" id="KW-0862">Zinc</keyword>
<proteinExistence type="inferred from homology"/>
<dbReference type="GO" id="GO:0008270">
    <property type="term" value="F:zinc ion binding"/>
    <property type="evidence" value="ECO:0007669"/>
    <property type="project" value="UniProtKB-UniRule"/>
</dbReference>
<keyword evidence="3 5" id="KW-0554">One-carbon metabolism</keyword>
<feature type="binding site" evidence="5">
    <location>
        <position position="190"/>
    </location>
    <ligand>
        <name>Zn(2+)</name>
        <dbReference type="ChEBI" id="CHEBI:29105"/>
    </ligand>
</feature>
<dbReference type="InterPro" id="IPR043133">
    <property type="entry name" value="GTP-CH-I_C/QueF"/>
</dbReference>
<evidence type="ECO:0000256" key="3">
    <source>
        <dbReference type="ARBA" id="ARBA00022563"/>
    </source>
</evidence>
<feature type="binding site" evidence="5">
    <location>
        <position position="122"/>
    </location>
    <ligand>
        <name>Zn(2+)</name>
        <dbReference type="ChEBI" id="CHEBI:29105"/>
    </ligand>
</feature>
<dbReference type="GO" id="GO:0005525">
    <property type="term" value="F:GTP binding"/>
    <property type="evidence" value="ECO:0007669"/>
    <property type="project" value="UniProtKB-KW"/>
</dbReference>
<evidence type="ECO:0000313" key="9">
    <source>
        <dbReference type="Proteomes" id="UP000598174"/>
    </source>
</evidence>
<keyword evidence="5" id="KW-0479">Metal-binding</keyword>
<sequence>MKANTETAVEAPPNLASRERTEPPDSARAGTAALAMPGAGLATTPLEVEDTLAAKAAAQMFAALGVDLDREHRLATPQRFIRALREMLTPPRFDPTSFENADGYDEFVVVEAVPFFSLCEHHVLPFVGTATIAYLPDARIVGLSKMAWVVQLFARQLQVQERMTGQIADWIGEHLQPRGVGVQLRAEHLCMSLRGARATGAVTTTTARRGALLDDPERRDEWLRFLAATR</sequence>
<dbReference type="InterPro" id="IPR020602">
    <property type="entry name" value="GTP_CycHdrlase_I_dom"/>
</dbReference>
<dbReference type="Proteomes" id="UP000598174">
    <property type="component" value="Unassembled WGS sequence"/>
</dbReference>
<protein>
    <recommendedName>
        <fullName evidence="5">GTP cyclohydrolase 1</fullName>
        <ecNumber evidence="5">3.5.4.16</ecNumber>
    </recommendedName>
    <alternativeName>
        <fullName evidence="5">GTP cyclohydrolase I</fullName>
        <shortName evidence="5">GTP-CH-I</shortName>
    </alternativeName>
</protein>
<evidence type="ECO:0000256" key="4">
    <source>
        <dbReference type="ARBA" id="ARBA00022801"/>
    </source>
</evidence>
<evidence type="ECO:0000313" key="8">
    <source>
        <dbReference type="EMBL" id="GIE14235.1"/>
    </source>
</evidence>
<evidence type="ECO:0000256" key="2">
    <source>
        <dbReference type="ARBA" id="ARBA00005080"/>
    </source>
</evidence>
<dbReference type="GO" id="GO:0046654">
    <property type="term" value="P:tetrahydrofolate biosynthetic process"/>
    <property type="evidence" value="ECO:0007669"/>
    <property type="project" value="UniProtKB-UniRule"/>
</dbReference>
<reference evidence="8" key="1">
    <citation type="submission" date="2021-01" db="EMBL/GenBank/DDBJ databases">
        <title>Whole genome shotgun sequence of Actinoplanes ferrugineus NBRC 15555.</title>
        <authorList>
            <person name="Komaki H."/>
            <person name="Tamura T."/>
        </authorList>
    </citation>
    <scope>NUCLEOTIDE SEQUENCE</scope>
    <source>
        <strain evidence="8">NBRC 15555</strain>
    </source>
</reference>
<dbReference type="HAMAP" id="MF_00223">
    <property type="entry name" value="FolE"/>
    <property type="match status" value="1"/>
</dbReference>
<dbReference type="GO" id="GO:0006729">
    <property type="term" value="P:tetrahydrobiopterin biosynthetic process"/>
    <property type="evidence" value="ECO:0007669"/>
    <property type="project" value="TreeGrafter"/>
</dbReference>
<dbReference type="PANTHER" id="PTHR11109:SF7">
    <property type="entry name" value="GTP CYCLOHYDROLASE 1"/>
    <property type="match status" value="1"/>
</dbReference>